<accession>A0A3N4J3J6</accession>
<proteinExistence type="predicted"/>
<organism evidence="1 2">
    <name type="scientific">Choiromyces venosus 120613-1</name>
    <dbReference type="NCBI Taxonomy" id="1336337"/>
    <lineage>
        <taxon>Eukaryota</taxon>
        <taxon>Fungi</taxon>
        <taxon>Dikarya</taxon>
        <taxon>Ascomycota</taxon>
        <taxon>Pezizomycotina</taxon>
        <taxon>Pezizomycetes</taxon>
        <taxon>Pezizales</taxon>
        <taxon>Tuberaceae</taxon>
        <taxon>Choiromyces</taxon>
    </lineage>
</organism>
<evidence type="ECO:0000313" key="1">
    <source>
        <dbReference type="EMBL" id="RPA92903.1"/>
    </source>
</evidence>
<dbReference type="AlphaFoldDB" id="A0A3N4J3J6"/>
<dbReference type="Proteomes" id="UP000276215">
    <property type="component" value="Unassembled WGS sequence"/>
</dbReference>
<reference evidence="1 2" key="1">
    <citation type="journal article" date="2018" name="Nat. Ecol. Evol.">
        <title>Pezizomycetes genomes reveal the molecular basis of ectomycorrhizal truffle lifestyle.</title>
        <authorList>
            <person name="Murat C."/>
            <person name="Payen T."/>
            <person name="Noel B."/>
            <person name="Kuo A."/>
            <person name="Morin E."/>
            <person name="Chen J."/>
            <person name="Kohler A."/>
            <person name="Krizsan K."/>
            <person name="Balestrini R."/>
            <person name="Da Silva C."/>
            <person name="Montanini B."/>
            <person name="Hainaut M."/>
            <person name="Levati E."/>
            <person name="Barry K.W."/>
            <person name="Belfiori B."/>
            <person name="Cichocki N."/>
            <person name="Clum A."/>
            <person name="Dockter R.B."/>
            <person name="Fauchery L."/>
            <person name="Guy J."/>
            <person name="Iotti M."/>
            <person name="Le Tacon F."/>
            <person name="Lindquist E.A."/>
            <person name="Lipzen A."/>
            <person name="Malagnac F."/>
            <person name="Mello A."/>
            <person name="Molinier V."/>
            <person name="Miyauchi S."/>
            <person name="Poulain J."/>
            <person name="Riccioni C."/>
            <person name="Rubini A."/>
            <person name="Sitrit Y."/>
            <person name="Splivallo R."/>
            <person name="Traeger S."/>
            <person name="Wang M."/>
            <person name="Zifcakova L."/>
            <person name="Wipf D."/>
            <person name="Zambonelli A."/>
            <person name="Paolocci F."/>
            <person name="Nowrousian M."/>
            <person name="Ottonello S."/>
            <person name="Baldrian P."/>
            <person name="Spatafora J.W."/>
            <person name="Henrissat B."/>
            <person name="Nagy L.G."/>
            <person name="Aury J.M."/>
            <person name="Wincker P."/>
            <person name="Grigoriev I.V."/>
            <person name="Bonfante P."/>
            <person name="Martin F.M."/>
        </authorList>
    </citation>
    <scope>NUCLEOTIDE SEQUENCE [LARGE SCALE GENOMIC DNA]</scope>
    <source>
        <strain evidence="1 2">120613-1</strain>
    </source>
</reference>
<keyword evidence="2" id="KW-1185">Reference proteome</keyword>
<evidence type="ECO:0000313" key="2">
    <source>
        <dbReference type="Proteomes" id="UP000276215"/>
    </source>
</evidence>
<dbReference type="EMBL" id="ML120463">
    <property type="protein sequence ID" value="RPA92903.1"/>
    <property type="molecule type" value="Genomic_DNA"/>
</dbReference>
<protein>
    <submittedName>
        <fullName evidence="1">Uncharacterized protein</fullName>
    </submittedName>
</protein>
<gene>
    <name evidence="1" type="ORF">L873DRAFT_1816869</name>
</gene>
<name>A0A3N4J3J6_9PEZI</name>
<sequence>MNGVYLYPQVMTLTNSGAGIYSGIRKSAIIIDFLVQNFSLYCTSGSGIQALGQI</sequence>